<comment type="subcellular location">
    <subcellularLocation>
        <location evidence="1">Secreted</location>
    </subcellularLocation>
</comment>
<dbReference type="Pfam" id="PF13403">
    <property type="entry name" value="Hint_2"/>
    <property type="match status" value="1"/>
</dbReference>
<comment type="caution">
    <text evidence="4">The sequence shown here is derived from an EMBL/GenBank/DDBJ whole genome shotgun (WGS) entry which is preliminary data.</text>
</comment>
<organism evidence="4 5">
    <name type="scientific">Candidatus Rhodobacter oscarellae</name>
    <dbReference type="NCBI Taxonomy" id="1675527"/>
    <lineage>
        <taxon>Bacteria</taxon>
        <taxon>Pseudomonadati</taxon>
        <taxon>Pseudomonadota</taxon>
        <taxon>Alphaproteobacteria</taxon>
        <taxon>Rhodobacterales</taxon>
        <taxon>Rhodobacter group</taxon>
        <taxon>Rhodobacter</taxon>
    </lineage>
</organism>
<sequence>MPLHIVDPASTETEHVTSVDVYFSGTHIGGGIYFSANHNPTPGGSSNAEPQAWLNSAAELHSTTEIDFTLPANSADWGPYLNGSTVLAGFDIGMHVGDTITGGGFYDGPAIPLLVAMDPDDLSGTVTITGYPEQMNALNMQAGVLHQTSGDLLGFGQGFIEQDVNGDDGGYFQIDVGDVVGGMSGGGNFLDFDADGDGTPETYLIGATSRSLTDAFGTTLQSTAFAPHYADMAAAIQSLTGAAARDADDFARMVLLAGQSAGSGLTQVQGAFFHEDIYGSAFADTLLGAGGNDMLAGRDSDDRLEGGDGADTLNGGAGNDTLVGGAGADLFTGDSFGGAVTTDEISDFDGSEDIVDLAGFFTDISDVIAASTENGADLEINLGAGSMLIMRNTSQAQLSATNTNTLCYAEGTMIATPAGEVAVEALQIGDMVRTDGRAVPVKWIGRQTISKRFAGERAQLVRISAGALGNHSDLYVTGDHGMMLGGFVVNASALVNACSIDWVSLAQTPEVQTVYHIETEAHDVILANGAASETYLDMPGRRAFDNYQEYLDLYGGEATIQENPMPRISSARLLPGYLRERLTA</sequence>
<evidence type="ECO:0000313" key="4">
    <source>
        <dbReference type="EMBL" id="KMW58366.1"/>
    </source>
</evidence>
<name>A0A0J9E6S1_9RHOB</name>
<dbReference type="PANTHER" id="PTHR38340">
    <property type="entry name" value="S-LAYER PROTEIN"/>
    <property type="match status" value="1"/>
</dbReference>
<evidence type="ECO:0000256" key="2">
    <source>
        <dbReference type="ARBA" id="ARBA00022525"/>
    </source>
</evidence>
<dbReference type="EMBL" id="LFTY01000002">
    <property type="protein sequence ID" value="KMW58366.1"/>
    <property type="molecule type" value="Genomic_DNA"/>
</dbReference>
<dbReference type="InterPro" id="IPR028992">
    <property type="entry name" value="Hedgehog/Intein_dom"/>
</dbReference>
<dbReference type="PATRIC" id="fig|1675527.3.peg.3493"/>
<proteinExistence type="predicted"/>
<dbReference type="InterPro" id="IPR018511">
    <property type="entry name" value="Hemolysin-typ_Ca-bd_CS"/>
</dbReference>
<dbReference type="PRINTS" id="PR00313">
    <property type="entry name" value="CABNDNGRPT"/>
</dbReference>
<gene>
    <name evidence="4" type="ORF">AIOL_003339</name>
</gene>
<dbReference type="SUPFAM" id="SSF51120">
    <property type="entry name" value="beta-Roll"/>
    <property type="match status" value="1"/>
</dbReference>
<accession>A0A0J9E6S1</accession>
<keyword evidence="2" id="KW-0964">Secreted</keyword>
<dbReference type="PANTHER" id="PTHR38340:SF1">
    <property type="entry name" value="S-LAYER PROTEIN"/>
    <property type="match status" value="1"/>
</dbReference>
<keyword evidence="5" id="KW-1185">Reference proteome</keyword>
<protein>
    <recommendedName>
        <fullName evidence="3">Hedgehog/Intein (Hint) domain-containing protein</fullName>
    </recommendedName>
</protein>
<evidence type="ECO:0000313" key="5">
    <source>
        <dbReference type="Proteomes" id="UP000037178"/>
    </source>
</evidence>
<dbReference type="Proteomes" id="UP000037178">
    <property type="component" value="Unassembled WGS sequence"/>
</dbReference>
<evidence type="ECO:0000256" key="1">
    <source>
        <dbReference type="ARBA" id="ARBA00004613"/>
    </source>
</evidence>
<dbReference type="Gene3D" id="2.170.16.10">
    <property type="entry name" value="Hedgehog/Intein (Hint) domain"/>
    <property type="match status" value="1"/>
</dbReference>
<dbReference type="PROSITE" id="PS00330">
    <property type="entry name" value="HEMOLYSIN_CALCIUM"/>
    <property type="match status" value="2"/>
</dbReference>
<evidence type="ECO:0000259" key="3">
    <source>
        <dbReference type="Pfam" id="PF13403"/>
    </source>
</evidence>
<dbReference type="GO" id="GO:0005576">
    <property type="term" value="C:extracellular region"/>
    <property type="evidence" value="ECO:0007669"/>
    <property type="project" value="UniProtKB-SubCell"/>
</dbReference>
<dbReference type="InterPro" id="IPR050557">
    <property type="entry name" value="RTX_toxin/Mannuronan_C5-epim"/>
</dbReference>
<feature type="domain" description="Hedgehog/Intein (Hint)" evidence="3">
    <location>
        <begin position="407"/>
        <end position="537"/>
    </location>
</feature>
<reference evidence="4 5" key="1">
    <citation type="submission" date="2015-06" db="EMBL/GenBank/DDBJ databases">
        <title>Draft genome sequence of an Alphaproteobacteria species associated to the Mediterranean sponge Oscarella lobularis.</title>
        <authorList>
            <person name="Jourda C."/>
            <person name="Santini S."/>
            <person name="Claverie J.-M."/>
        </authorList>
    </citation>
    <scope>NUCLEOTIDE SEQUENCE [LARGE SCALE GENOMIC DNA]</scope>
    <source>
        <strain evidence="4">IGS</strain>
    </source>
</reference>
<dbReference type="InterPro" id="IPR011049">
    <property type="entry name" value="Serralysin-like_metalloprot_C"/>
</dbReference>
<dbReference type="InterPro" id="IPR036844">
    <property type="entry name" value="Hint_dom_sf"/>
</dbReference>
<dbReference type="GO" id="GO:0005509">
    <property type="term" value="F:calcium ion binding"/>
    <property type="evidence" value="ECO:0007669"/>
    <property type="project" value="InterPro"/>
</dbReference>
<dbReference type="Gene3D" id="2.150.10.10">
    <property type="entry name" value="Serralysin-like metalloprotease, C-terminal"/>
    <property type="match status" value="1"/>
</dbReference>
<dbReference type="SUPFAM" id="SSF51294">
    <property type="entry name" value="Hedgehog/intein (Hint) domain"/>
    <property type="match status" value="1"/>
</dbReference>
<dbReference type="STRING" id="1675527.AIOL_003339"/>
<dbReference type="AlphaFoldDB" id="A0A0J9E6S1"/>
<dbReference type="Pfam" id="PF00353">
    <property type="entry name" value="HemolysinCabind"/>
    <property type="match status" value="1"/>
</dbReference>
<dbReference type="RefSeq" id="WP_049643978.1">
    <property type="nucleotide sequence ID" value="NZ_LFTY01000002.1"/>
</dbReference>
<dbReference type="InterPro" id="IPR001343">
    <property type="entry name" value="Hemolysn_Ca-bd"/>
</dbReference>